<dbReference type="EMBL" id="QXGH01000013">
    <property type="protein sequence ID" value="RHW27320.1"/>
    <property type="molecule type" value="Genomic_DNA"/>
</dbReference>
<name>A0A417Y3U2_9ACTN</name>
<organism evidence="1 2">
    <name type="scientific">Nocardioides immobilis</name>
    <dbReference type="NCBI Taxonomy" id="2049295"/>
    <lineage>
        <taxon>Bacteria</taxon>
        <taxon>Bacillati</taxon>
        <taxon>Actinomycetota</taxon>
        <taxon>Actinomycetes</taxon>
        <taxon>Propionibacteriales</taxon>
        <taxon>Nocardioidaceae</taxon>
        <taxon>Nocardioides</taxon>
    </lineage>
</organism>
<dbReference type="Proteomes" id="UP000283644">
    <property type="component" value="Unassembled WGS sequence"/>
</dbReference>
<evidence type="ECO:0000313" key="2">
    <source>
        <dbReference type="Proteomes" id="UP000283644"/>
    </source>
</evidence>
<dbReference type="RefSeq" id="WP_118924878.1">
    <property type="nucleotide sequence ID" value="NZ_QXGH01000013.1"/>
</dbReference>
<dbReference type="OrthoDB" id="3790478at2"/>
<keyword evidence="2" id="KW-1185">Reference proteome</keyword>
<reference evidence="1 2" key="1">
    <citation type="submission" date="2018-09" db="EMBL/GenBank/DDBJ databases">
        <title>Genome sequencing of Nocardioides immobilis CCTCC AB 2017083 for comparison to Nocardioides silvaticus.</title>
        <authorList>
            <person name="Li C."/>
            <person name="Wang G."/>
        </authorList>
    </citation>
    <scope>NUCLEOTIDE SEQUENCE [LARGE SCALE GENOMIC DNA]</scope>
    <source>
        <strain evidence="1 2">CCTCC AB 2017083</strain>
    </source>
</reference>
<proteinExistence type="predicted"/>
<accession>A0A417Y3U2</accession>
<comment type="caution">
    <text evidence="1">The sequence shown here is derived from an EMBL/GenBank/DDBJ whole genome shotgun (WGS) entry which is preliminary data.</text>
</comment>
<dbReference type="AlphaFoldDB" id="A0A417Y3U2"/>
<evidence type="ECO:0000313" key="1">
    <source>
        <dbReference type="EMBL" id="RHW27320.1"/>
    </source>
</evidence>
<sequence length="125" mass="13005">MALSATRVHWLRTVVTSLRAALTAAALTLLVGLGTVSMLTAPQPPAAQIGLSVEDEATSRLLEHNNCSTTGFDPDVIPTTAVIRDEAGQTRVVSFDHGWAVFNNERPGQLVAVCLGPGAATAGKN</sequence>
<protein>
    <submittedName>
        <fullName evidence="1">Uncharacterized protein</fullName>
    </submittedName>
</protein>
<gene>
    <name evidence="1" type="ORF">D0Z08_09175</name>
</gene>